<dbReference type="InterPro" id="IPR013221">
    <property type="entry name" value="Mur_ligase_cen"/>
</dbReference>
<dbReference type="GO" id="GO:0000287">
    <property type="term" value="F:magnesium ion binding"/>
    <property type="evidence" value="ECO:0007669"/>
    <property type="project" value="UniProtKB-UniRule"/>
</dbReference>
<dbReference type="InterPro" id="IPR035911">
    <property type="entry name" value="MurE/MurF_N"/>
</dbReference>
<keyword evidence="5 12" id="KW-0132">Cell division</keyword>
<dbReference type="NCBIfam" id="NF001124">
    <property type="entry name" value="PRK00139.1-2"/>
    <property type="match status" value="1"/>
</dbReference>
<dbReference type="AlphaFoldDB" id="A0A6N3EDU0"/>
<feature type="binding site" evidence="12">
    <location>
        <position position="30"/>
    </location>
    <ligand>
        <name>UDP-N-acetyl-alpha-D-muramoyl-L-alanyl-D-glutamate</name>
        <dbReference type="ChEBI" id="CHEBI:83900"/>
    </ligand>
</feature>
<dbReference type="NCBIfam" id="NF001126">
    <property type="entry name" value="PRK00139.1-4"/>
    <property type="match status" value="1"/>
</dbReference>
<dbReference type="GO" id="GO:0008360">
    <property type="term" value="P:regulation of cell shape"/>
    <property type="evidence" value="ECO:0007669"/>
    <property type="project" value="UniProtKB-KW"/>
</dbReference>
<dbReference type="NCBIfam" id="TIGR01085">
    <property type="entry name" value="murE"/>
    <property type="match status" value="1"/>
</dbReference>
<organism evidence="17">
    <name type="scientific">Intestinibacter bartlettii</name>
    <dbReference type="NCBI Taxonomy" id="261299"/>
    <lineage>
        <taxon>Bacteria</taxon>
        <taxon>Bacillati</taxon>
        <taxon>Bacillota</taxon>
        <taxon>Clostridia</taxon>
        <taxon>Peptostreptococcales</taxon>
        <taxon>Peptostreptococcaceae</taxon>
        <taxon>Intestinibacter</taxon>
    </lineage>
</organism>
<evidence type="ECO:0000256" key="3">
    <source>
        <dbReference type="ARBA" id="ARBA00022490"/>
    </source>
</evidence>
<evidence type="ECO:0000256" key="7">
    <source>
        <dbReference type="ARBA" id="ARBA00022840"/>
    </source>
</evidence>
<dbReference type="EC" id="6.3.2.13" evidence="12"/>
<evidence type="ECO:0000256" key="2">
    <source>
        <dbReference type="ARBA" id="ARBA00005898"/>
    </source>
</evidence>
<feature type="binding site" evidence="12">
    <location>
        <begin position="151"/>
        <end position="152"/>
    </location>
    <ligand>
        <name>UDP-N-acetyl-alpha-D-muramoyl-L-alanyl-D-glutamate</name>
        <dbReference type="ChEBI" id="CHEBI:83900"/>
    </ligand>
</feature>
<keyword evidence="8 12" id="KW-0133">Cell shape</keyword>
<dbReference type="Gene3D" id="3.40.1190.10">
    <property type="entry name" value="Mur-like, catalytic domain"/>
    <property type="match status" value="1"/>
</dbReference>
<proteinExistence type="inferred from homology"/>
<comment type="cofactor">
    <cofactor evidence="12">
        <name>Mg(2+)</name>
        <dbReference type="ChEBI" id="CHEBI:18420"/>
    </cofactor>
</comment>
<dbReference type="GO" id="GO:0004326">
    <property type="term" value="F:tetrahydrofolylpolyglutamate synthase activity"/>
    <property type="evidence" value="ECO:0007669"/>
    <property type="project" value="InterPro"/>
</dbReference>
<keyword evidence="10 12" id="KW-0131">Cell cycle</keyword>
<evidence type="ECO:0000256" key="5">
    <source>
        <dbReference type="ARBA" id="ARBA00022618"/>
    </source>
</evidence>
<feature type="domain" description="Mur ligase central" evidence="16">
    <location>
        <begin position="108"/>
        <end position="307"/>
    </location>
</feature>
<dbReference type="Pfam" id="PF08245">
    <property type="entry name" value="Mur_ligase_M"/>
    <property type="match status" value="1"/>
</dbReference>
<keyword evidence="12" id="KW-0460">Magnesium</keyword>
<evidence type="ECO:0000256" key="1">
    <source>
        <dbReference type="ARBA" id="ARBA00004752"/>
    </source>
</evidence>
<feature type="binding site" evidence="12">
    <location>
        <position position="379"/>
    </location>
    <ligand>
        <name>meso-2,6-diaminopimelate</name>
        <dbReference type="ChEBI" id="CHEBI:57791"/>
    </ligand>
</feature>
<comment type="function">
    <text evidence="12">Catalyzes the addition of meso-diaminopimelic acid to the nucleotide precursor UDP-N-acetylmuramoyl-L-alanyl-D-glutamate (UMAG) in the biosynthesis of bacterial cell-wall peptidoglycan.</text>
</comment>
<evidence type="ECO:0000256" key="4">
    <source>
        <dbReference type="ARBA" id="ARBA00022598"/>
    </source>
</evidence>
<feature type="binding site" evidence="12">
    <location>
        <position position="455"/>
    </location>
    <ligand>
        <name>meso-2,6-diaminopimelate</name>
        <dbReference type="ChEBI" id="CHEBI:57791"/>
    </ligand>
</feature>
<dbReference type="InterPro" id="IPR018109">
    <property type="entry name" value="Folylpolyglutamate_synth_CS"/>
</dbReference>
<feature type="short sequence motif" description="Meso-diaminopimelate recognition motif" evidence="12">
    <location>
        <begin position="403"/>
        <end position="406"/>
    </location>
</feature>
<reference evidence="17" key="1">
    <citation type="submission" date="2019-11" db="EMBL/GenBank/DDBJ databases">
        <authorList>
            <person name="Feng L."/>
        </authorList>
    </citation>
    <scope>NUCLEOTIDE SEQUENCE</scope>
    <source>
        <strain evidence="17">IbartlettiiLFYP30</strain>
    </source>
</reference>
<dbReference type="InterPro" id="IPR036565">
    <property type="entry name" value="Mur-like_cat_sf"/>
</dbReference>
<comment type="subcellular location">
    <subcellularLocation>
        <location evidence="12 13">Cytoplasm</location>
    </subcellularLocation>
</comment>
<evidence type="ECO:0000256" key="6">
    <source>
        <dbReference type="ARBA" id="ARBA00022741"/>
    </source>
</evidence>
<dbReference type="GO" id="GO:0009252">
    <property type="term" value="P:peptidoglycan biosynthetic process"/>
    <property type="evidence" value="ECO:0007669"/>
    <property type="project" value="UniProtKB-UniRule"/>
</dbReference>
<keyword evidence="3 12" id="KW-0963">Cytoplasm</keyword>
<dbReference type="PANTHER" id="PTHR23135">
    <property type="entry name" value="MUR LIGASE FAMILY MEMBER"/>
    <property type="match status" value="1"/>
</dbReference>
<name>A0A6N3EDU0_9FIRM</name>
<feature type="modified residue" description="N6-carboxylysine" evidence="12">
    <location>
        <position position="218"/>
    </location>
</feature>
<dbReference type="GO" id="GO:0005524">
    <property type="term" value="F:ATP binding"/>
    <property type="evidence" value="ECO:0007669"/>
    <property type="project" value="UniProtKB-UniRule"/>
</dbReference>
<evidence type="ECO:0000313" key="17">
    <source>
        <dbReference type="EMBL" id="VYU37739.1"/>
    </source>
</evidence>
<evidence type="ECO:0000256" key="11">
    <source>
        <dbReference type="ARBA" id="ARBA00023316"/>
    </source>
</evidence>
<dbReference type="UniPathway" id="UPA00219"/>
<dbReference type="Gene3D" id="3.40.1390.10">
    <property type="entry name" value="MurE/MurF, N-terminal domain"/>
    <property type="match status" value="1"/>
</dbReference>
<dbReference type="GO" id="GO:0008765">
    <property type="term" value="F:UDP-N-acetylmuramoylalanyl-D-glutamate-2,6-diaminopimelate ligase activity"/>
    <property type="evidence" value="ECO:0007669"/>
    <property type="project" value="UniProtKB-UniRule"/>
</dbReference>
<dbReference type="GO" id="GO:0005737">
    <property type="term" value="C:cytoplasm"/>
    <property type="evidence" value="ECO:0007669"/>
    <property type="project" value="UniProtKB-SubCell"/>
</dbReference>
<dbReference type="Gene3D" id="3.90.190.20">
    <property type="entry name" value="Mur ligase, C-terminal domain"/>
    <property type="match status" value="1"/>
</dbReference>
<evidence type="ECO:0000259" key="16">
    <source>
        <dbReference type="Pfam" id="PF08245"/>
    </source>
</evidence>
<dbReference type="PROSITE" id="PS01011">
    <property type="entry name" value="FOLYLPOLYGLU_SYNT_1"/>
    <property type="match status" value="1"/>
</dbReference>
<dbReference type="GO" id="GO:0071555">
    <property type="term" value="P:cell wall organization"/>
    <property type="evidence" value="ECO:0007669"/>
    <property type="project" value="UniProtKB-KW"/>
</dbReference>
<dbReference type="Pfam" id="PF02875">
    <property type="entry name" value="Mur_ligase_C"/>
    <property type="match status" value="1"/>
</dbReference>
<keyword evidence="9 12" id="KW-0573">Peptidoglycan synthesis</keyword>
<feature type="binding site" evidence="12">
    <location>
        <begin position="403"/>
        <end position="406"/>
    </location>
    <ligand>
        <name>meso-2,6-diaminopimelate</name>
        <dbReference type="ChEBI" id="CHEBI:57791"/>
    </ligand>
</feature>
<feature type="binding site" evidence="12">
    <location>
        <position position="150"/>
    </location>
    <ligand>
        <name>UDP-N-acetyl-alpha-D-muramoyl-L-alanyl-D-glutamate</name>
        <dbReference type="ChEBI" id="CHEBI:83900"/>
    </ligand>
</feature>
<dbReference type="InterPro" id="IPR000713">
    <property type="entry name" value="Mur_ligase_N"/>
</dbReference>
<evidence type="ECO:0000259" key="15">
    <source>
        <dbReference type="Pfam" id="PF02875"/>
    </source>
</evidence>
<feature type="domain" description="Mur ligase N-terminal catalytic" evidence="14">
    <location>
        <begin position="23"/>
        <end position="91"/>
    </location>
</feature>
<comment type="similarity">
    <text evidence="2 12">Belongs to the MurCDEF family. MurE subfamily.</text>
</comment>
<evidence type="ECO:0000256" key="8">
    <source>
        <dbReference type="ARBA" id="ARBA00022960"/>
    </source>
</evidence>
<dbReference type="SUPFAM" id="SSF53623">
    <property type="entry name" value="MurD-like peptide ligases, catalytic domain"/>
    <property type="match status" value="1"/>
</dbReference>
<gene>
    <name evidence="17" type="primary">murE_2</name>
    <name evidence="12" type="synonym">murE</name>
    <name evidence="17" type="ORF">IBLFYP30_02514</name>
</gene>
<keyword evidence="7 12" id="KW-0067">ATP-binding</keyword>
<dbReference type="InterPro" id="IPR004101">
    <property type="entry name" value="Mur_ligase_C"/>
</dbReference>
<dbReference type="RefSeq" id="WP_024037823.1">
    <property type="nucleotide sequence ID" value="NZ_CACRUE010000033.1"/>
</dbReference>
<evidence type="ECO:0000256" key="12">
    <source>
        <dbReference type="HAMAP-Rule" id="MF_00208"/>
    </source>
</evidence>
<dbReference type="SUPFAM" id="SSF63418">
    <property type="entry name" value="MurE/MurF N-terminal domain"/>
    <property type="match status" value="1"/>
</dbReference>
<dbReference type="InterPro" id="IPR036615">
    <property type="entry name" value="Mur_ligase_C_dom_sf"/>
</dbReference>
<keyword evidence="6 12" id="KW-0547">Nucleotide-binding</keyword>
<dbReference type="InterPro" id="IPR005761">
    <property type="entry name" value="UDP-N-AcMur-Glu-dNH2Pim_ligase"/>
</dbReference>
<feature type="binding site" evidence="12">
    <location>
        <position position="178"/>
    </location>
    <ligand>
        <name>UDP-N-acetyl-alpha-D-muramoyl-L-alanyl-D-glutamate</name>
        <dbReference type="ChEBI" id="CHEBI:83900"/>
    </ligand>
</feature>
<feature type="binding site" evidence="12">
    <location>
        <begin position="110"/>
        <end position="116"/>
    </location>
    <ligand>
        <name>ATP</name>
        <dbReference type="ChEBI" id="CHEBI:30616"/>
    </ligand>
</feature>
<sequence length="485" mass="55259">MELLKILKDVEILSVNGQVDIDIEDISYDSRKVKQNSMFLCIRGNTVDGHNYIDDAIQKGAIAILIDKKISYKKDITYIRVNNVKEVMAIIGKNFFQNPCQKINLIGVTGTNGKTSTVSFIKQILGYDCKVGSIGTIEIYDGEKTITSINTTPESLDIQKNLNEMIKNNCKYCVMEVSSHALVLNRIDNIDYEVAVFTNLTQDHLDFHKTLENYKNAKEKLFYKTKSINIFNIDDKVGEEFFNKSLNRDIKTYTYGVEKEADFKATNIKLYDDRTEYDLIIDKQKYKVSTPILGNFNVYNTLAAITTCILLGLSREDVIKRVQNLKSVSGRLDKVENDKNVNIIVDYAHTPDALLNILKSARLFTKNRIILVFGCGGNRDKAKRPIMGKIAQQNADISIITSDNPRFEKEMDIIEDILCGIDKTLDNYFVVQDREDSIKKAIELYEVGDLIIIAGKGHENYQIKGDKKYFFDDKSIAKKILDEKE</sequence>
<feature type="domain" description="Mur ligase C-terminal" evidence="15">
    <location>
        <begin position="330"/>
        <end position="457"/>
    </location>
</feature>
<comment type="pathway">
    <text evidence="1 12 13">Cell wall biogenesis; peptidoglycan biosynthesis.</text>
</comment>
<feature type="binding site" evidence="12">
    <location>
        <position position="459"/>
    </location>
    <ligand>
        <name>meso-2,6-diaminopimelate</name>
        <dbReference type="ChEBI" id="CHEBI:57791"/>
    </ligand>
</feature>
<comment type="PTM">
    <text evidence="12">Carboxylation is probably crucial for Mg(2+) binding and, consequently, for the gamma-phosphate positioning of ATP.</text>
</comment>
<dbReference type="SUPFAM" id="SSF53244">
    <property type="entry name" value="MurD-like peptide ligases, peptide-binding domain"/>
    <property type="match status" value="1"/>
</dbReference>
<comment type="catalytic activity">
    <reaction evidence="12">
        <text>UDP-N-acetyl-alpha-D-muramoyl-L-alanyl-D-glutamate + meso-2,6-diaminopimelate + ATP = UDP-N-acetyl-alpha-D-muramoyl-L-alanyl-gamma-D-glutamyl-meso-2,6-diaminopimelate + ADP + phosphate + H(+)</text>
        <dbReference type="Rhea" id="RHEA:23676"/>
        <dbReference type="ChEBI" id="CHEBI:15378"/>
        <dbReference type="ChEBI" id="CHEBI:30616"/>
        <dbReference type="ChEBI" id="CHEBI:43474"/>
        <dbReference type="ChEBI" id="CHEBI:57791"/>
        <dbReference type="ChEBI" id="CHEBI:83900"/>
        <dbReference type="ChEBI" id="CHEBI:83905"/>
        <dbReference type="ChEBI" id="CHEBI:456216"/>
        <dbReference type="EC" id="6.3.2.13"/>
    </reaction>
</comment>
<dbReference type="GO" id="GO:0051301">
    <property type="term" value="P:cell division"/>
    <property type="evidence" value="ECO:0007669"/>
    <property type="project" value="UniProtKB-KW"/>
</dbReference>
<protein>
    <recommendedName>
        <fullName evidence="12">UDP-N-acetylmuramoyl-L-alanyl-D-glutamate--2,6-diaminopimelate ligase</fullName>
        <ecNumber evidence="12">6.3.2.13</ecNumber>
    </recommendedName>
    <alternativeName>
        <fullName evidence="12">Meso-A2pm-adding enzyme</fullName>
    </alternativeName>
    <alternativeName>
        <fullName evidence="12">Meso-diaminopimelate-adding enzyme</fullName>
    </alternativeName>
    <alternativeName>
        <fullName evidence="12">UDP-MurNAc-L-Ala-D-Glu:meso-diaminopimelate ligase</fullName>
    </alternativeName>
    <alternativeName>
        <fullName evidence="12">UDP-MurNAc-tripeptide synthetase</fullName>
    </alternativeName>
    <alternativeName>
        <fullName evidence="12">UDP-N-acetylmuramyl-tripeptide synthetase</fullName>
    </alternativeName>
</protein>
<dbReference type="Pfam" id="PF01225">
    <property type="entry name" value="Mur_ligase"/>
    <property type="match status" value="1"/>
</dbReference>
<evidence type="ECO:0000256" key="13">
    <source>
        <dbReference type="RuleBase" id="RU004135"/>
    </source>
</evidence>
<dbReference type="PANTHER" id="PTHR23135:SF4">
    <property type="entry name" value="UDP-N-ACETYLMURAMOYL-L-ALANYL-D-GLUTAMATE--2,6-DIAMINOPIMELATE LIGASE MURE HOMOLOG, CHLOROPLASTIC"/>
    <property type="match status" value="1"/>
</dbReference>
<evidence type="ECO:0000259" key="14">
    <source>
        <dbReference type="Pfam" id="PF01225"/>
    </source>
</evidence>
<comment type="caution">
    <text evidence="12">Lacks conserved residue(s) required for the propagation of feature annotation.</text>
</comment>
<keyword evidence="11 12" id="KW-0961">Cell wall biogenesis/degradation</keyword>
<dbReference type="EMBL" id="CACRUE010000033">
    <property type="protein sequence ID" value="VYU37739.1"/>
    <property type="molecule type" value="Genomic_DNA"/>
</dbReference>
<keyword evidence="4 12" id="KW-0436">Ligase</keyword>
<accession>A0A6N3EDU0</accession>
<evidence type="ECO:0000256" key="9">
    <source>
        <dbReference type="ARBA" id="ARBA00022984"/>
    </source>
</evidence>
<evidence type="ECO:0000256" key="10">
    <source>
        <dbReference type="ARBA" id="ARBA00023306"/>
    </source>
</evidence>
<feature type="binding site" evidence="12">
    <location>
        <position position="186"/>
    </location>
    <ligand>
        <name>UDP-N-acetyl-alpha-D-muramoyl-L-alanyl-D-glutamate</name>
        <dbReference type="ChEBI" id="CHEBI:83900"/>
    </ligand>
</feature>
<dbReference type="HAMAP" id="MF_00208">
    <property type="entry name" value="MurE"/>
    <property type="match status" value="1"/>
</dbReference>